<evidence type="ECO:0000313" key="3">
    <source>
        <dbReference type="Proteomes" id="UP000247150"/>
    </source>
</evidence>
<sequence length="33" mass="3728">MKIHRIDHVGVIVNDLSAAKEFFLDFGLEVQGE</sequence>
<dbReference type="Proteomes" id="UP000247150">
    <property type="component" value="Unassembled WGS sequence"/>
</dbReference>
<name>A0A2V3A6D4_9BACI</name>
<protein>
    <recommendedName>
        <fullName evidence="1">Glyoxalase/fosfomycin resistance/dioxygenase domain-containing protein</fullName>
    </recommendedName>
</protein>
<dbReference type="RefSeq" id="WP_375137295.1">
    <property type="nucleotide sequence ID" value="NZ_QGTW01000001.1"/>
</dbReference>
<reference evidence="2 3" key="1">
    <citation type="submission" date="2018-05" db="EMBL/GenBank/DDBJ databases">
        <title>Freshwater and sediment microbial communities from various areas in North America, analyzing microbe dynamics in response to fracking.</title>
        <authorList>
            <person name="Lamendella R."/>
        </authorList>
    </citation>
    <scope>NUCLEOTIDE SEQUENCE [LARGE SCALE GENOMIC DNA]</scope>
    <source>
        <strain evidence="2 3">15_TX</strain>
    </source>
</reference>
<organism evidence="2 3">
    <name type="scientific">Cytobacillus oceanisediminis</name>
    <dbReference type="NCBI Taxonomy" id="665099"/>
    <lineage>
        <taxon>Bacteria</taxon>
        <taxon>Bacillati</taxon>
        <taxon>Bacillota</taxon>
        <taxon>Bacilli</taxon>
        <taxon>Bacillales</taxon>
        <taxon>Bacillaceae</taxon>
        <taxon>Cytobacillus</taxon>
    </lineage>
</organism>
<accession>A0A2V3A6D4</accession>
<comment type="caution">
    <text evidence="2">The sequence shown here is derived from an EMBL/GenBank/DDBJ whole genome shotgun (WGS) entry which is preliminary data.</text>
</comment>
<dbReference type="Gene3D" id="3.10.180.10">
    <property type="entry name" value="2,3-Dihydroxybiphenyl 1,2-Dioxygenase, domain 1"/>
    <property type="match status" value="1"/>
</dbReference>
<dbReference type="EMBL" id="QGTW01000001">
    <property type="protein sequence ID" value="PWW32459.1"/>
    <property type="molecule type" value="Genomic_DNA"/>
</dbReference>
<dbReference type="InterPro" id="IPR004360">
    <property type="entry name" value="Glyas_Fos-R_dOase_dom"/>
</dbReference>
<gene>
    <name evidence="2" type="ORF">DFO73_101724</name>
</gene>
<dbReference type="SUPFAM" id="SSF54593">
    <property type="entry name" value="Glyoxalase/Bleomycin resistance protein/Dihydroxybiphenyl dioxygenase"/>
    <property type="match status" value="1"/>
</dbReference>
<evidence type="ECO:0000313" key="2">
    <source>
        <dbReference type="EMBL" id="PWW32459.1"/>
    </source>
</evidence>
<evidence type="ECO:0000259" key="1">
    <source>
        <dbReference type="Pfam" id="PF00903"/>
    </source>
</evidence>
<feature type="domain" description="Glyoxalase/fosfomycin resistance/dioxygenase" evidence="1">
    <location>
        <begin position="5"/>
        <end position="31"/>
    </location>
</feature>
<dbReference type="Pfam" id="PF00903">
    <property type="entry name" value="Glyoxalase"/>
    <property type="match status" value="1"/>
</dbReference>
<proteinExistence type="predicted"/>
<dbReference type="InterPro" id="IPR029068">
    <property type="entry name" value="Glyas_Bleomycin-R_OHBP_Dase"/>
</dbReference>
<dbReference type="AlphaFoldDB" id="A0A2V3A6D4"/>